<protein>
    <submittedName>
        <fullName evidence="2">Phosphotransferase</fullName>
    </submittedName>
</protein>
<dbReference type="Pfam" id="PF01636">
    <property type="entry name" value="APH"/>
    <property type="match status" value="1"/>
</dbReference>
<comment type="caution">
    <text evidence="2">The sequence shown here is derived from an EMBL/GenBank/DDBJ whole genome shotgun (WGS) entry which is preliminary data.</text>
</comment>
<evidence type="ECO:0000259" key="1">
    <source>
        <dbReference type="Pfam" id="PF01636"/>
    </source>
</evidence>
<gene>
    <name evidence="2" type="ORF">AB1207_24285</name>
</gene>
<feature type="domain" description="Aminoglycoside phosphotransferase" evidence="1">
    <location>
        <begin position="101"/>
        <end position="187"/>
    </location>
</feature>
<dbReference type="EMBL" id="JBFNQN010000030">
    <property type="protein sequence ID" value="MEW9267871.1"/>
    <property type="molecule type" value="Genomic_DNA"/>
</dbReference>
<dbReference type="SUPFAM" id="SSF56112">
    <property type="entry name" value="Protein kinase-like (PK-like)"/>
    <property type="match status" value="1"/>
</dbReference>
<dbReference type="InterPro" id="IPR051678">
    <property type="entry name" value="AGP_Transferase"/>
</dbReference>
<reference evidence="2 3" key="1">
    <citation type="submission" date="2024-07" db="EMBL/GenBank/DDBJ databases">
        <authorList>
            <person name="Thanompreechachai J."/>
            <person name="Duangmal K."/>
        </authorList>
    </citation>
    <scope>NUCLEOTIDE SEQUENCE [LARGE SCALE GENOMIC DNA]</scope>
    <source>
        <strain evidence="2 3">KCTC 19886</strain>
    </source>
</reference>
<evidence type="ECO:0000313" key="3">
    <source>
        <dbReference type="Proteomes" id="UP001555826"/>
    </source>
</evidence>
<dbReference type="InterPro" id="IPR011009">
    <property type="entry name" value="Kinase-like_dom_sf"/>
</dbReference>
<dbReference type="Proteomes" id="UP001555826">
    <property type="component" value="Unassembled WGS sequence"/>
</dbReference>
<dbReference type="Gene3D" id="3.90.1200.10">
    <property type="match status" value="1"/>
</dbReference>
<dbReference type="PANTHER" id="PTHR21310">
    <property type="entry name" value="AMINOGLYCOSIDE PHOSPHOTRANSFERASE-RELATED-RELATED"/>
    <property type="match status" value="1"/>
</dbReference>
<organism evidence="2 3">
    <name type="scientific">Kineococcus endophyticus</name>
    <dbReference type="NCBI Taxonomy" id="1181883"/>
    <lineage>
        <taxon>Bacteria</taxon>
        <taxon>Bacillati</taxon>
        <taxon>Actinomycetota</taxon>
        <taxon>Actinomycetes</taxon>
        <taxon>Kineosporiales</taxon>
        <taxon>Kineosporiaceae</taxon>
        <taxon>Kineococcus</taxon>
    </lineage>
</organism>
<keyword evidence="3" id="KW-1185">Reference proteome</keyword>
<proteinExistence type="predicted"/>
<dbReference type="RefSeq" id="WP_367641399.1">
    <property type="nucleotide sequence ID" value="NZ_JBFNQN010000030.1"/>
</dbReference>
<dbReference type="InterPro" id="IPR002575">
    <property type="entry name" value="Aminoglycoside_PTrfase"/>
</dbReference>
<name>A0ABV3PE15_9ACTN</name>
<sequence>MTEERLPHGYTNATRHDHGVVTKRYLGPDALIRQHAEVTALRHLASALPVPALIHDDVGQIGTALMPGRPGQELLELDPDAVLASVGRTAALLHGLDTTALATPEALGPAEPGTVLVHGDFGPQNLLLDPDTFEASAIVDWEFAHLGDGVLDLAWAEWIIRTHHPHLVDALPNLFQGYGAEPTWGRRQAAMVAKCEWALDFVTRWAPDNEAARVQWRERLEVTISFTP</sequence>
<evidence type="ECO:0000313" key="2">
    <source>
        <dbReference type="EMBL" id="MEW9267871.1"/>
    </source>
</evidence>
<accession>A0ABV3PE15</accession>